<dbReference type="EnsemblProtists" id="EKX36629">
    <property type="protein sequence ID" value="EKX36629"/>
    <property type="gene ID" value="GUITHDRAFT_117174"/>
</dbReference>
<protein>
    <submittedName>
        <fullName evidence="2 3">Uncharacterized protein</fullName>
    </submittedName>
</protein>
<dbReference type="Proteomes" id="UP000011087">
    <property type="component" value="Unassembled WGS sequence"/>
</dbReference>
<reference evidence="2 4" key="1">
    <citation type="journal article" date="2012" name="Nature">
        <title>Algal genomes reveal evolutionary mosaicism and the fate of nucleomorphs.</title>
        <authorList>
            <consortium name="DOE Joint Genome Institute"/>
            <person name="Curtis B.A."/>
            <person name="Tanifuji G."/>
            <person name="Burki F."/>
            <person name="Gruber A."/>
            <person name="Irimia M."/>
            <person name="Maruyama S."/>
            <person name="Arias M.C."/>
            <person name="Ball S.G."/>
            <person name="Gile G.H."/>
            <person name="Hirakawa Y."/>
            <person name="Hopkins J.F."/>
            <person name="Kuo A."/>
            <person name="Rensing S.A."/>
            <person name="Schmutz J."/>
            <person name="Symeonidi A."/>
            <person name="Elias M."/>
            <person name="Eveleigh R.J."/>
            <person name="Herman E.K."/>
            <person name="Klute M.J."/>
            <person name="Nakayama T."/>
            <person name="Obornik M."/>
            <person name="Reyes-Prieto A."/>
            <person name="Armbrust E.V."/>
            <person name="Aves S.J."/>
            <person name="Beiko R.G."/>
            <person name="Coutinho P."/>
            <person name="Dacks J.B."/>
            <person name="Durnford D.G."/>
            <person name="Fast N.M."/>
            <person name="Green B.R."/>
            <person name="Grisdale C.J."/>
            <person name="Hempel F."/>
            <person name="Henrissat B."/>
            <person name="Hoppner M.P."/>
            <person name="Ishida K."/>
            <person name="Kim E."/>
            <person name="Koreny L."/>
            <person name="Kroth P.G."/>
            <person name="Liu Y."/>
            <person name="Malik S.B."/>
            <person name="Maier U.G."/>
            <person name="McRose D."/>
            <person name="Mock T."/>
            <person name="Neilson J.A."/>
            <person name="Onodera N.T."/>
            <person name="Poole A.M."/>
            <person name="Pritham E.J."/>
            <person name="Richards T.A."/>
            <person name="Rocap G."/>
            <person name="Roy S.W."/>
            <person name="Sarai C."/>
            <person name="Schaack S."/>
            <person name="Shirato S."/>
            <person name="Slamovits C.H."/>
            <person name="Spencer D.F."/>
            <person name="Suzuki S."/>
            <person name="Worden A.Z."/>
            <person name="Zauner S."/>
            <person name="Barry K."/>
            <person name="Bell C."/>
            <person name="Bharti A.K."/>
            <person name="Crow J.A."/>
            <person name="Grimwood J."/>
            <person name="Kramer R."/>
            <person name="Lindquist E."/>
            <person name="Lucas S."/>
            <person name="Salamov A."/>
            <person name="McFadden G.I."/>
            <person name="Lane C.E."/>
            <person name="Keeling P.J."/>
            <person name="Gray M.W."/>
            <person name="Grigoriev I.V."/>
            <person name="Archibald J.M."/>
        </authorList>
    </citation>
    <scope>NUCLEOTIDE SEQUENCE</scope>
    <source>
        <strain evidence="2 4">CCMP2712</strain>
    </source>
</reference>
<dbReference type="RefSeq" id="XP_005823609.1">
    <property type="nucleotide sequence ID" value="XM_005823552.1"/>
</dbReference>
<evidence type="ECO:0000313" key="2">
    <source>
        <dbReference type="EMBL" id="EKX36629.1"/>
    </source>
</evidence>
<evidence type="ECO:0000313" key="4">
    <source>
        <dbReference type="Proteomes" id="UP000011087"/>
    </source>
</evidence>
<evidence type="ECO:0000256" key="1">
    <source>
        <dbReference type="SAM" id="MobiDB-lite"/>
    </source>
</evidence>
<proteinExistence type="predicted"/>
<feature type="region of interest" description="Disordered" evidence="1">
    <location>
        <begin position="54"/>
        <end position="101"/>
    </location>
</feature>
<reference evidence="4" key="2">
    <citation type="submission" date="2012-11" db="EMBL/GenBank/DDBJ databases">
        <authorList>
            <person name="Kuo A."/>
            <person name="Curtis B.A."/>
            <person name="Tanifuji G."/>
            <person name="Burki F."/>
            <person name="Gruber A."/>
            <person name="Irimia M."/>
            <person name="Maruyama S."/>
            <person name="Arias M.C."/>
            <person name="Ball S.G."/>
            <person name="Gile G.H."/>
            <person name="Hirakawa Y."/>
            <person name="Hopkins J.F."/>
            <person name="Rensing S.A."/>
            <person name="Schmutz J."/>
            <person name="Symeonidi A."/>
            <person name="Elias M."/>
            <person name="Eveleigh R.J."/>
            <person name="Herman E.K."/>
            <person name="Klute M.J."/>
            <person name="Nakayama T."/>
            <person name="Obornik M."/>
            <person name="Reyes-Prieto A."/>
            <person name="Armbrust E.V."/>
            <person name="Aves S.J."/>
            <person name="Beiko R.G."/>
            <person name="Coutinho P."/>
            <person name="Dacks J.B."/>
            <person name="Durnford D.G."/>
            <person name="Fast N.M."/>
            <person name="Green B.R."/>
            <person name="Grisdale C."/>
            <person name="Hempe F."/>
            <person name="Henrissat B."/>
            <person name="Hoppner M.P."/>
            <person name="Ishida K.-I."/>
            <person name="Kim E."/>
            <person name="Koreny L."/>
            <person name="Kroth P.G."/>
            <person name="Liu Y."/>
            <person name="Malik S.-B."/>
            <person name="Maier U.G."/>
            <person name="McRose D."/>
            <person name="Mock T."/>
            <person name="Neilson J.A."/>
            <person name="Onodera N.T."/>
            <person name="Poole A.M."/>
            <person name="Pritham E.J."/>
            <person name="Richards T.A."/>
            <person name="Rocap G."/>
            <person name="Roy S.W."/>
            <person name="Sarai C."/>
            <person name="Schaack S."/>
            <person name="Shirato S."/>
            <person name="Slamovits C.H."/>
            <person name="Spencer D.F."/>
            <person name="Suzuki S."/>
            <person name="Worden A.Z."/>
            <person name="Zauner S."/>
            <person name="Barry K."/>
            <person name="Bell C."/>
            <person name="Bharti A.K."/>
            <person name="Crow J.A."/>
            <person name="Grimwood J."/>
            <person name="Kramer R."/>
            <person name="Lindquist E."/>
            <person name="Lucas S."/>
            <person name="Salamov A."/>
            <person name="McFadden G.I."/>
            <person name="Lane C.E."/>
            <person name="Keeling P.J."/>
            <person name="Gray M.W."/>
            <person name="Grigoriev I.V."/>
            <person name="Archibald J.M."/>
        </authorList>
    </citation>
    <scope>NUCLEOTIDE SEQUENCE</scope>
    <source>
        <strain evidence="4">CCMP2712</strain>
    </source>
</reference>
<dbReference type="HOGENOM" id="CLU_1952937_0_0_1"/>
<dbReference type="GeneID" id="17293376"/>
<dbReference type="EMBL" id="JH993070">
    <property type="protein sequence ID" value="EKX36629.1"/>
    <property type="molecule type" value="Genomic_DNA"/>
</dbReference>
<reference evidence="3" key="3">
    <citation type="submission" date="2016-03" db="UniProtKB">
        <authorList>
            <consortium name="EnsemblProtists"/>
        </authorList>
    </citation>
    <scope>IDENTIFICATION</scope>
</reference>
<dbReference type="KEGG" id="gtt:GUITHDRAFT_117174"/>
<keyword evidence="4" id="KW-1185">Reference proteome</keyword>
<feature type="compositionally biased region" description="Acidic residues" evidence="1">
    <location>
        <begin position="54"/>
        <end position="84"/>
    </location>
</feature>
<evidence type="ECO:0000313" key="3">
    <source>
        <dbReference type="EnsemblProtists" id="EKX36629"/>
    </source>
</evidence>
<dbReference type="PaxDb" id="55529-EKX36629"/>
<dbReference type="AlphaFoldDB" id="L1IL43"/>
<name>L1IL43_GUITC</name>
<sequence>MVLTIYSTRTNDKRKKTAKSEEVAKEFGVTAKAIRDIWNRRTWWNVTRRIAGEDEISEFESDEEQDDDDEENSDCESTDDCDIEADARDGGISSSTADCATHSQHLKFRSRQLSMDDLFEEALKHVVQR</sequence>
<gene>
    <name evidence="2" type="ORF">GUITHDRAFT_117174</name>
</gene>
<feature type="compositionally biased region" description="Polar residues" evidence="1">
    <location>
        <begin position="92"/>
        <end position="101"/>
    </location>
</feature>
<organism evidence="2">
    <name type="scientific">Guillardia theta (strain CCMP2712)</name>
    <name type="common">Cryptophyte</name>
    <dbReference type="NCBI Taxonomy" id="905079"/>
    <lineage>
        <taxon>Eukaryota</taxon>
        <taxon>Cryptophyceae</taxon>
        <taxon>Pyrenomonadales</taxon>
        <taxon>Geminigeraceae</taxon>
        <taxon>Guillardia</taxon>
    </lineage>
</organism>
<accession>L1IL43</accession>